<keyword evidence="4" id="KW-1185">Reference proteome</keyword>
<dbReference type="STRING" id="3818.A0A444Z1C8"/>
<dbReference type="Gene3D" id="2.40.50.140">
    <property type="entry name" value="Nucleic acid-binding proteins"/>
    <property type="match status" value="7"/>
</dbReference>
<evidence type="ECO:0000259" key="2">
    <source>
        <dbReference type="Pfam" id="PF02721"/>
    </source>
</evidence>
<comment type="caution">
    <text evidence="3">The sequence shown here is derived from an EMBL/GenBank/DDBJ whole genome shotgun (WGS) entry which is preliminary data.</text>
</comment>
<dbReference type="InterPro" id="IPR003871">
    <property type="entry name" value="RFA1B/D_OB_1st"/>
</dbReference>
<dbReference type="Proteomes" id="UP000289738">
    <property type="component" value="Chromosome B05"/>
</dbReference>
<dbReference type="EMBL" id="SDMP01000015">
    <property type="protein sequence ID" value="RYR07864.1"/>
    <property type="molecule type" value="Genomic_DNA"/>
</dbReference>
<keyword evidence="1" id="KW-1133">Transmembrane helix</keyword>
<proteinExistence type="predicted"/>
<evidence type="ECO:0000313" key="3">
    <source>
        <dbReference type="EMBL" id="RYR07864.1"/>
    </source>
</evidence>
<sequence>MSLSLSWYKRVILESCVLAMTRVTPIRKPCSSESAETSLTLYALFFLPKTFLPHPISSIPNPISIRRMIAAPPSSSEISASLLGSGHMQRSYGYLCDSIRSQHEDVVLFVVSVPSPQGCSVCFCGAYLILHLDFSVLDSRCCHRGSRVLLCIFSTFGVLIFHILGMNNRVDLVDKITPWRESWKVHVKVVKLWYHKNPALDPSQNLLHMVLMDEKLHKIQATIRYQLISKFSLSLNEGDVYLMTHFTVVPNTGLNRVTKHRFRLLFQYNTSVVSVVSPRIPHSGLCFASIDEIDQITKDHNFLIDFFGIITGVRKERDVESYGKLVKAVVLEVFADGKRVQCNVFGNACDLLEYDKLQKYARSPLVVLESFKIKAIEGGVILQNVINVSRLFINPDIPESVEFLSRFSVARYGFSRLVTNDLGYLVSKVDGDYFNPKEISNIQDLHSDNGYIIVLKILQDSHYFVIGTIKEVMDEPDWWYYTCVCGHAVVEHEDLYLCDACGSCVEHVMVKYGIRAARCTVLFVLLDNTATKLFGRTCSEAFLRIEEEFPVDPSVLAVCRSYSPQMFDHAVGEENFFKVEIDSAVDPDYSSCFKIVNVFSHNPEPVAADDYNNAMLHGPNFSPIYDSYLQYATGEDYKTQVLCDNAIQSETIEDIITDLISPNHCYSDAENGGFVFILGTISSVLKNHKWWFSTCLCGSLVSTNKNILSCDLCQLQCIDAVRRFCLKVVVSHSNGNNIFVLKDREVVQIIKTRCSSFLDNHPELIVFMVDARPVGYEMNRSVYIVQQIWDDASVINVFEAAAEMNDHKIHVLVDSMPKVEDAVSQCGSDHEAVEDLHAFYCGHSRLFWVIRFISDCVHVVKERTDSSGKHARDYTVYTGALGTMSLAIDALRKISPWKEAWIIEAKILTIWEDAMIVNENMQKLLHMVLMDKQHHKIQATVEDDLIGTFIDQLKEGEVFIISDFKVIPNRGLVKVTRHRFRILFKCSTSVVAAASTLIPNPGLSITSTDQILQKCVDYEYLIDFVGVLCGLKKRRDVECNGKILKVLTLEVFVDGKKISCNFVGDCPALIDMNTLKRYQRPPVDGQSFVVGKIKEIVEDPEWWFFSCVCGHPIVGDDNVFHCQLCSREVQHFMIRIKILVEDGTSLGMFVLLDSPATKLLGRTCSDVFLLLEDEIDRIEHQYCPQFFHKLLRKEIIFKVQAKRISTQGYCSTFKVINVISDARFFNKLQADKCIKDVSSDSGFSPIFEDFSRYGQLRSYENQVISGVPIQLHSIKEMLADILCDKIYSSASRNDHICFLIGEIIDVLKHQKWWYYCCLCNAPVSHVGNVFYCYLCRVECVDAIRRYRIKIIVSHSNGSNIFILEDDESTDDYTVPNGMISQLMNKKIVFIVDPRPVGYELNTSLHVVRPICDDVEIVKFLEDSSHDNQQQTVNHDFHARISSSQGSNLFGSHQPLTIREELRSAFGQCENTVEAMHKEGVSPL</sequence>
<keyword evidence="1" id="KW-0472">Membrane</keyword>
<organism evidence="3 4">
    <name type="scientific">Arachis hypogaea</name>
    <name type="common">Peanut</name>
    <dbReference type="NCBI Taxonomy" id="3818"/>
    <lineage>
        <taxon>Eukaryota</taxon>
        <taxon>Viridiplantae</taxon>
        <taxon>Streptophyta</taxon>
        <taxon>Embryophyta</taxon>
        <taxon>Tracheophyta</taxon>
        <taxon>Spermatophyta</taxon>
        <taxon>Magnoliopsida</taxon>
        <taxon>eudicotyledons</taxon>
        <taxon>Gunneridae</taxon>
        <taxon>Pentapetalae</taxon>
        <taxon>rosids</taxon>
        <taxon>fabids</taxon>
        <taxon>Fabales</taxon>
        <taxon>Fabaceae</taxon>
        <taxon>Papilionoideae</taxon>
        <taxon>50 kb inversion clade</taxon>
        <taxon>dalbergioids sensu lato</taxon>
        <taxon>Dalbergieae</taxon>
        <taxon>Pterocarpus clade</taxon>
        <taxon>Arachis</taxon>
    </lineage>
</organism>
<dbReference type="SUPFAM" id="SSF50249">
    <property type="entry name" value="Nucleic acid-binding proteins"/>
    <property type="match status" value="5"/>
</dbReference>
<reference evidence="3 4" key="1">
    <citation type="submission" date="2019-01" db="EMBL/GenBank/DDBJ databases">
        <title>Sequencing of cultivated peanut Arachis hypogaea provides insights into genome evolution and oil improvement.</title>
        <authorList>
            <person name="Chen X."/>
        </authorList>
    </citation>
    <scope>NUCLEOTIDE SEQUENCE [LARGE SCALE GENOMIC DNA]</scope>
    <source>
        <strain evidence="4">cv. Fuhuasheng</strain>
        <tissue evidence="3">Leaves</tissue>
    </source>
</reference>
<accession>A0A444Z1C8</accession>
<evidence type="ECO:0000313" key="4">
    <source>
        <dbReference type="Proteomes" id="UP000289738"/>
    </source>
</evidence>
<feature type="transmembrane region" description="Helical" evidence="1">
    <location>
        <begin position="148"/>
        <end position="166"/>
    </location>
</feature>
<feature type="domain" description="Replication protein A 70 kDa DNA-binding subunit B/D first OB fold" evidence="2">
    <location>
        <begin position="889"/>
        <end position="991"/>
    </location>
</feature>
<dbReference type="CDD" id="cd04480">
    <property type="entry name" value="RPA1_DBD_A_like"/>
    <property type="match status" value="2"/>
</dbReference>
<evidence type="ECO:0000256" key="1">
    <source>
        <dbReference type="SAM" id="Phobius"/>
    </source>
</evidence>
<dbReference type="CDD" id="cd04481">
    <property type="entry name" value="RPA1_DBD_B_like"/>
    <property type="match status" value="1"/>
</dbReference>
<feature type="domain" description="Replication protein A 70 kDa DNA-binding subunit B/D first OB fold" evidence="2">
    <location>
        <begin position="172"/>
        <end position="273"/>
    </location>
</feature>
<protein>
    <recommendedName>
        <fullName evidence="2">Replication protein A 70 kDa DNA-binding subunit B/D first OB fold domain-containing protein</fullName>
    </recommendedName>
</protein>
<dbReference type="PANTHER" id="PTHR47165">
    <property type="entry name" value="OS03G0429900 PROTEIN"/>
    <property type="match status" value="1"/>
</dbReference>
<name>A0A444Z1C8_ARAHY</name>
<keyword evidence="1" id="KW-0812">Transmembrane</keyword>
<dbReference type="InterPro" id="IPR012340">
    <property type="entry name" value="NA-bd_OB-fold"/>
</dbReference>
<gene>
    <name evidence="3" type="ORF">Ahy_B05g075348</name>
</gene>
<dbReference type="Pfam" id="PF02721">
    <property type="entry name" value="DUF223"/>
    <property type="match status" value="2"/>
</dbReference>
<dbReference type="PANTHER" id="PTHR47165:SF4">
    <property type="entry name" value="OS03G0429900 PROTEIN"/>
    <property type="match status" value="1"/>
</dbReference>